<feature type="transmembrane region" description="Helical" evidence="5">
    <location>
        <begin position="369"/>
        <end position="386"/>
    </location>
</feature>
<organism evidence="7 8">
    <name type="scientific">Cellulomonas chengniuliangii</name>
    <dbReference type="NCBI Taxonomy" id="2968084"/>
    <lineage>
        <taxon>Bacteria</taxon>
        <taxon>Bacillati</taxon>
        <taxon>Actinomycetota</taxon>
        <taxon>Actinomycetes</taxon>
        <taxon>Micrococcales</taxon>
        <taxon>Cellulomonadaceae</taxon>
        <taxon>Cellulomonas</taxon>
    </lineage>
</organism>
<accession>A0ABY5KZ75</accession>
<evidence type="ECO:0000259" key="6">
    <source>
        <dbReference type="PROSITE" id="PS50850"/>
    </source>
</evidence>
<feature type="transmembrane region" description="Helical" evidence="5">
    <location>
        <begin position="339"/>
        <end position="357"/>
    </location>
</feature>
<dbReference type="InterPro" id="IPR011701">
    <property type="entry name" value="MFS"/>
</dbReference>
<evidence type="ECO:0000313" key="8">
    <source>
        <dbReference type="Proteomes" id="UP001316189"/>
    </source>
</evidence>
<evidence type="ECO:0000256" key="3">
    <source>
        <dbReference type="ARBA" id="ARBA00022989"/>
    </source>
</evidence>
<feature type="transmembrane region" description="Helical" evidence="5">
    <location>
        <begin position="59"/>
        <end position="79"/>
    </location>
</feature>
<dbReference type="InterPro" id="IPR051788">
    <property type="entry name" value="MFS_Transporter"/>
</dbReference>
<reference evidence="7 8" key="1">
    <citation type="submission" date="2022-07" db="EMBL/GenBank/DDBJ databases">
        <title>Novel species in genus cellulomonas.</title>
        <authorList>
            <person name="Ye L."/>
        </authorList>
    </citation>
    <scope>NUCLEOTIDE SEQUENCE [LARGE SCALE GENOMIC DNA]</scope>
    <source>
        <strain evidence="8">zg-Y338</strain>
    </source>
</reference>
<keyword evidence="8" id="KW-1185">Reference proteome</keyword>
<dbReference type="Pfam" id="PF07690">
    <property type="entry name" value="MFS_1"/>
    <property type="match status" value="1"/>
</dbReference>
<dbReference type="EMBL" id="CP101988">
    <property type="protein sequence ID" value="UUI75739.1"/>
    <property type="molecule type" value="Genomic_DNA"/>
</dbReference>
<feature type="transmembrane region" description="Helical" evidence="5">
    <location>
        <begin position="305"/>
        <end position="327"/>
    </location>
</feature>
<dbReference type="Proteomes" id="UP001316189">
    <property type="component" value="Chromosome"/>
</dbReference>
<feature type="transmembrane region" description="Helical" evidence="5">
    <location>
        <begin position="110"/>
        <end position="130"/>
    </location>
</feature>
<feature type="transmembrane region" description="Helical" evidence="5">
    <location>
        <begin position="248"/>
        <end position="269"/>
    </location>
</feature>
<feature type="transmembrane region" description="Helical" evidence="5">
    <location>
        <begin position="21"/>
        <end position="39"/>
    </location>
</feature>
<feature type="transmembrane region" description="Helical" evidence="5">
    <location>
        <begin position="86"/>
        <end position="104"/>
    </location>
</feature>
<evidence type="ECO:0000256" key="2">
    <source>
        <dbReference type="ARBA" id="ARBA00022692"/>
    </source>
</evidence>
<feature type="transmembrane region" description="Helical" evidence="5">
    <location>
        <begin position="211"/>
        <end position="228"/>
    </location>
</feature>
<proteinExistence type="predicted"/>
<evidence type="ECO:0000256" key="5">
    <source>
        <dbReference type="SAM" id="Phobius"/>
    </source>
</evidence>
<protein>
    <submittedName>
        <fullName evidence="7">MFS transporter</fullName>
    </submittedName>
</protein>
<feature type="domain" description="Major facilitator superfamily (MFS) profile" evidence="6">
    <location>
        <begin position="214"/>
        <end position="407"/>
    </location>
</feature>
<keyword evidence="2 5" id="KW-0812">Transmembrane</keyword>
<feature type="transmembrane region" description="Helical" evidence="5">
    <location>
        <begin position="142"/>
        <end position="167"/>
    </location>
</feature>
<dbReference type="CDD" id="cd17393">
    <property type="entry name" value="MFS_MosC_like"/>
    <property type="match status" value="1"/>
</dbReference>
<comment type="subcellular location">
    <subcellularLocation>
        <location evidence="1">Cell membrane</location>
        <topology evidence="1">Multi-pass membrane protein</topology>
    </subcellularLocation>
</comment>
<gene>
    <name evidence="7" type="ORF">NP064_02125</name>
</gene>
<dbReference type="PANTHER" id="PTHR23514:SF13">
    <property type="entry name" value="INNER MEMBRANE PROTEIN YBJJ"/>
    <property type="match status" value="1"/>
</dbReference>
<dbReference type="PANTHER" id="PTHR23514">
    <property type="entry name" value="BYPASS OF STOP CODON PROTEIN 6"/>
    <property type="match status" value="1"/>
</dbReference>
<feature type="transmembrane region" description="Helical" evidence="5">
    <location>
        <begin position="173"/>
        <end position="191"/>
    </location>
</feature>
<dbReference type="SUPFAM" id="SSF103473">
    <property type="entry name" value="MFS general substrate transporter"/>
    <property type="match status" value="1"/>
</dbReference>
<evidence type="ECO:0000313" key="7">
    <source>
        <dbReference type="EMBL" id="UUI75739.1"/>
    </source>
</evidence>
<keyword evidence="4 5" id="KW-0472">Membrane</keyword>
<dbReference type="Gene3D" id="1.20.1250.20">
    <property type="entry name" value="MFS general substrate transporter like domains"/>
    <property type="match status" value="1"/>
</dbReference>
<evidence type="ECO:0000256" key="4">
    <source>
        <dbReference type="ARBA" id="ARBA00023136"/>
    </source>
</evidence>
<dbReference type="RefSeq" id="WP_227568161.1">
    <property type="nucleotide sequence ID" value="NZ_CP101988.1"/>
</dbReference>
<name>A0ABY5KZ75_9CELL</name>
<feature type="transmembrane region" description="Helical" evidence="5">
    <location>
        <begin position="281"/>
        <end position="299"/>
    </location>
</feature>
<dbReference type="InterPro" id="IPR036259">
    <property type="entry name" value="MFS_trans_sf"/>
</dbReference>
<sequence length="407" mass="40857">MRPPVPVGILPAVEPSLRHQRWSVTFLFTLAGLVIGGWASRVPDVKLAVGASSATWGAVNIASAVGVLGSMLLVAVLIVRVGPRRLSLVAAPLALLAPVVNALADHPWQLAPGLLVHGAALGLLQAPMNAQAVAVEKAYGRPILTSFHACFSIGALTGALLAAGAAAMHVSPFPQFALTSSLLAVGLVLAARRLPADPPRATGGQAGRAQLVDGMALLAVMAFLALFAEGVSANWSAIYARESVGALGAWPAATYGGFALAMVVGRLFGDRVRHRVGTERMLVGSGLLAAAGVGLALATHTTVGAIAGFAIAGLGLSSIVPTIYSLAGSLPGLPPGRGVALVALGAWPAQLIAPPLVGGVAELTGLRTSLLVVVACATAVAVLVAVRRGRLVPPAGRADAEVEAARG</sequence>
<keyword evidence="3 5" id="KW-1133">Transmembrane helix</keyword>
<dbReference type="PROSITE" id="PS50850">
    <property type="entry name" value="MFS"/>
    <property type="match status" value="1"/>
</dbReference>
<evidence type="ECO:0000256" key="1">
    <source>
        <dbReference type="ARBA" id="ARBA00004651"/>
    </source>
</evidence>
<dbReference type="InterPro" id="IPR020846">
    <property type="entry name" value="MFS_dom"/>
</dbReference>